<comment type="caution">
    <text evidence="1">The sequence shown here is derived from an EMBL/GenBank/DDBJ whole genome shotgun (WGS) entry which is preliminary data.</text>
</comment>
<evidence type="ECO:0000313" key="1">
    <source>
        <dbReference type="EMBL" id="MDN7795855.1"/>
    </source>
</evidence>
<organism evidence="1 2">
    <name type="scientific">Burkholderia vietnamiensis</name>
    <dbReference type="NCBI Taxonomy" id="60552"/>
    <lineage>
        <taxon>Bacteria</taxon>
        <taxon>Pseudomonadati</taxon>
        <taxon>Pseudomonadota</taxon>
        <taxon>Betaproteobacteria</taxon>
        <taxon>Burkholderiales</taxon>
        <taxon>Burkholderiaceae</taxon>
        <taxon>Burkholderia</taxon>
        <taxon>Burkholderia cepacia complex</taxon>
    </lineage>
</organism>
<sequence>MSLAKYRIAFNLQRHNAGRRGIGWELTFEQWLEWWGEDIERRGVGPDRLQMQRIADAGPYALGNIKKGVPKQNSKTRVIVLRNRQGQQNRMEHQAKLNDLLTEERNGTLLKELLDEDERELMRMFYPRSTMNFVQGD</sequence>
<protein>
    <submittedName>
        <fullName evidence="1">Uncharacterized protein</fullName>
    </submittedName>
</protein>
<dbReference type="EMBL" id="JAUJRV010000008">
    <property type="protein sequence ID" value="MDN7795855.1"/>
    <property type="molecule type" value="Genomic_DNA"/>
</dbReference>
<accession>A0AAW7T2S4</accession>
<dbReference type="AlphaFoldDB" id="A0AAW7T2S4"/>
<evidence type="ECO:0000313" key="2">
    <source>
        <dbReference type="Proteomes" id="UP001171620"/>
    </source>
</evidence>
<reference evidence="1" key="1">
    <citation type="submission" date="2023-07" db="EMBL/GenBank/DDBJ databases">
        <title>A collection of bacterial strains from the Burkholderia cepacia Research Laboratory and Repository.</title>
        <authorList>
            <person name="Lipuma J."/>
            <person name="Spilker T."/>
            <person name="Caverly L."/>
        </authorList>
    </citation>
    <scope>NUCLEOTIDE SEQUENCE</scope>
    <source>
        <strain evidence="1">AU44268</strain>
    </source>
</reference>
<dbReference type="Proteomes" id="UP001171620">
    <property type="component" value="Unassembled WGS sequence"/>
</dbReference>
<name>A0AAW7T2S4_BURVI</name>
<dbReference type="RefSeq" id="WP_301788502.1">
    <property type="nucleotide sequence ID" value="NZ_JAUJRV010000008.1"/>
</dbReference>
<gene>
    <name evidence="1" type="ORF">QZM33_13015</name>
</gene>
<proteinExistence type="predicted"/>